<comment type="catalytic activity">
    <reaction evidence="1 5">
        <text>[protein]-peptidylproline (omega=180) = [protein]-peptidylproline (omega=0)</text>
        <dbReference type="Rhea" id="RHEA:16237"/>
        <dbReference type="Rhea" id="RHEA-COMP:10747"/>
        <dbReference type="Rhea" id="RHEA-COMP:10748"/>
        <dbReference type="ChEBI" id="CHEBI:83833"/>
        <dbReference type="ChEBI" id="CHEBI:83834"/>
        <dbReference type="EC" id="5.2.1.8"/>
    </reaction>
</comment>
<protein>
    <recommendedName>
        <fullName evidence="5">Peptidyl-prolyl cis-trans isomerase</fullName>
        <ecNumber evidence="5">5.2.1.8</ecNumber>
    </recommendedName>
</protein>
<evidence type="ECO:0000256" key="4">
    <source>
        <dbReference type="PROSITE-ProRule" id="PRU00278"/>
    </source>
</evidence>
<dbReference type="SUPFAM" id="SSF54534">
    <property type="entry name" value="FKBP-like"/>
    <property type="match status" value="1"/>
</dbReference>
<dbReference type="Gene3D" id="2.20.70.10">
    <property type="match status" value="1"/>
</dbReference>
<dbReference type="CDD" id="cd00201">
    <property type="entry name" value="WW"/>
    <property type="match status" value="1"/>
</dbReference>
<dbReference type="PANTHER" id="PTHR10657:SF4">
    <property type="entry name" value="PEPTIDYL-PROLYL CIS-TRANS ISOMERASE-RELATED"/>
    <property type="match status" value="1"/>
</dbReference>
<dbReference type="SUPFAM" id="SSF51045">
    <property type="entry name" value="WW domain"/>
    <property type="match status" value="1"/>
</dbReference>
<keyword evidence="3 4" id="KW-0413">Isomerase</keyword>
<sequence length="175" mass="19383">MSWATWEIRFSNSRRLPYFYDALAKESLWEMPAGMTDAVARTLPGAHYLPPNTGTVRPPGHIRASHILSKHANSRRTSSWRQDKITRPAPEARAAIQSHIDRLKNLPANQLAAEFAQIASTESDCSSARKGGDLGWFGKGQMQRTFEEAAYALQPGELSPLVETDSGIHVILRTG</sequence>
<dbReference type="InterPro" id="IPR046357">
    <property type="entry name" value="PPIase_dom_sf"/>
</dbReference>
<dbReference type="GO" id="GO:0060255">
    <property type="term" value="P:regulation of macromolecule metabolic process"/>
    <property type="evidence" value="ECO:0007669"/>
    <property type="project" value="UniProtKB-ARBA"/>
</dbReference>
<dbReference type="FunFam" id="3.10.50.40:FF:000010">
    <property type="entry name" value="Peptidyl-prolyl cis-trans isomerase Pin1"/>
    <property type="match status" value="1"/>
</dbReference>
<dbReference type="EMBL" id="RSCE01000003">
    <property type="protein sequence ID" value="RSH84343.1"/>
    <property type="molecule type" value="Genomic_DNA"/>
</dbReference>
<dbReference type="PROSITE" id="PS50198">
    <property type="entry name" value="PPIC_PPIASE_2"/>
    <property type="match status" value="1"/>
</dbReference>
<dbReference type="PANTHER" id="PTHR10657">
    <property type="entry name" value="PEPTIDYL-PROLYL CIS-TRANS ISOMERASE"/>
    <property type="match status" value="1"/>
</dbReference>
<gene>
    <name evidence="8" type="ORF">EHS24_005863</name>
</gene>
<reference evidence="8 9" key="1">
    <citation type="submission" date="2018-11" db="EMBL/GenBank/DDBJ databases">
        <title>Genome sequence of Apiotrichum porosum DSM 27194.</title>
        <authorList>
            <person name="Aliyu H."/>
            <person name="Gorte O."/>
            <person name="Ochsenreither K."/>
        </authorList>
    </citation>
    <scope>NUCLEOTIDE SEQUENCE [LARGE SCALE GENOMIC DNA]</scope>
    <source>
        <strain evidence="8 9">DSM 27194</strain>
    </source>
</reference>
<evidence type="ECO:0000256" key="5">
    <source>
        <dbReference type="RuleBase" id="RU363014"/>
    </source>
</evidence>
<feature type="domain" description="WW" evidence="6">
    <location>
        <begin position="6"/>
        <end position="34"/>
    </location>
</feature>
<evidence type="ECO:0000259" key="7">
    <source>
        <dbReference type="PROSITE" id="PS50198"/>
    </source>
</evidence>
<dbReference type="PROSITE" id="PS50020">
    <property type="entry name" value="WW_DOMAIN_2"/>
    <property type="match status" value="1"/>
</dbReference>
<dbReference type="GeneID" id="39590406"/>
<dbReference type="AlphaFoldDB" id="A0A427XZV4"/>
<dbReference type="InterPro" id="IPR036020">
    <property type="entry name" value="WW_dom_sf"/>
</dbReference>
<keyword evidence="9" id="KW-1185">Reference proteome</keyword>
<evidence type="ECO:0000256" key="3">
    <source>
        <dbReference type="ARBA" id="ARBA00023235"/>
    </source>
</evidence>
<evidence type="ECO:0000313" key="8">
    <source>
        <dbReference type="EMBL" id="RSH84343.1"/>
    </source>
</evidence>
<accession>A0A427XZV4</accession>
<evidence type="ECO:0000256" key="2">
    <source>
        <dbReference type="ARBA" id="ARBA00023110"/>
    </source>
</evidence>
<name>A0A427XZV4_9TREE</name>
<dbReference type="InterPro" id="IPR000297">
    <property type="entry name" value="PPIase_PpiC"/>
</dbReference>
<dbReference type="GO" id="GO:0003755">
    <property type="term" value="F:peptidyl-prolyl cis-trans isomerase activity"/>
    <property type="evidence" value="ECO:0007669"/>
    <property type="project" value="UniProtKB-UniRule"/>
</dbReference>
<dbReference type="InterPro" id="IPR051370">
    <property type="entry name" value="PPIase_Pin1"/>
</dbReference>
<proteinExistence type="predicted"/>
<comment type="caution">
    <text evidence="8">The sequence shown here is derived from an EMBL/GenBank/DDBJ whole genome shotgun (WGS) entry which is preliminary data.</text>
</comment>
<evidence type="ECO:0000259" key="6">
    <source>
        <dbReference type="PROSITE" id="PS50020"/>
    </source>
</evidence>
<feature type="domain" description="PpiC" evidence="7">
    <location>
        <begin position="59"/>
        <end position="175"/>
    </location>
</feature>
<dbReference type="InterPro" id="IPR001202">
    <property type="entry name" value="WW_dom"/>
</dbReference>
<dbReference type="STRING" id="105984.A0A427XZV4"/>
<dbReference type="GO" id="GO:0005829">
    <property type="term" value="C:cytosol"/>
    <property type="evidence" value="ECO:0007669"/>
    <property type="project" value="TreeGrafter"/>
</dbReference>
<dbReference type="GO" id="GO:0080090">
    <property type="term" value="P:regulation of primary metabolic process"/>
    <property type="evidence" value="ECO:0007669"/>
    <property type="project" value="UniProtKB-ARBA"/>
</dbReference>
<keyword evidence="2 4" id="KW-0697">Rotamase</keyword>
<dbReference type="GO" id="GO:0005634">
    <property type="term" value="C:nucleus"/>
    <property type="evidence" value="ECO:0007669"/>
    <property type="project" value="TreeGrafter"/>
</dbReference>
<dbReference type="Pfam" id="PF00639">
    <property type="entry name" value="Rotamase"/>
    <property type="match status" value="1"/>
</dbReference>
<dbReference type="Proteomes" id="UP000279236">
    <property type="component" value="Unassembled WGS sequence"/>
</dbReference>
<dbReference type="OrthoDB" id="2530521at2759"/>
<dbReference type="Gene3D" id="3.10.50.40">
    <property type="match status" value="1"/>
</dbReference>
<evidence type="ECO:0000313" key="9">
    <source>
        <dbReference type="Proteomes" id="UP000279236"/>
    </source>
</evidence>
<organism evidence="8 9">
    <name type="scientific">Apiotrichum porosum</name>
    <dbReference type="NCBI Taxonomy" id="105984"/>
    <lineage>
        <taxon>Eukaryota</taxon>
        <taxon>Fungi</taxon>
        <taxon>Dikarya</taxon>
        <taxon>Basidiomycota</taxon>
        <taxon>Agaricomycotina</taxon>
        <taxon>Tremellomycetes</taxon>
        <taxon>Trichosporonales</taxon>
        <taxon>Trichosporonaceae</taxon>
        <taxon>Apiotrichum</taxon>
    </lineage>
</organism>
<dbReference type="EC" id="5.2.1.8" evidence="5"/>
<dbReference type="RefSeq" id="XP_028477791.1">
    <property type="nucleotide sequence ID" value="XM_028621339.1"/>
</dbReference>
<evidence type="ECO:0000256" key="1">
    <source>
        <dbReference type="ARBA" id="ARBA00000971"/>
    </source>
</evidence>